<keyword evidence="8" id="KW-1185">Reference proteome</keyword>
<evidence type="ECO:0000256" key="5">
    <source>
        <dbReference type="ARBA" id="ARBA00023136"/>
    </source>
</evidence>
<dbReference type="RefSeq" id="WP_264981829.1">
    <property type="nucleotide sequence ID" value="NZ_AP026708.1"/>
</dbReference>
<evidence type="ECO:0000313" key="7">
    <source>
        <dbReference type="EMBL" id="BDQ34937.1"/>
    </source>
</evidence>
<protein>
    <submittedName>
        <fullName evidence="7">Lysine transporter LysE</fullName>
    </submittedName>
</protein>
<evidence type="ECO:0000313" key="8">
    <source>
        <dbReference type="Proteomes" id="UP001061361"/>
    </source>
</evidence>
<keyword evidence="2" id="KW-1003">Cell membrane</keyword>
<dbReference type="PIRSF" id="PIRSF006324">
    <property type="entry name" value="LeuE"/>
    <property type="match status" value="1"/>
</dbReference>
<evidence type="ECO:0000256" key="2">
    <source>
        <dbReference type="ARBA" id="ARBA00022475"/>
    </source>
</evidence>
<feature type="transmembrane region" description="Helical" evidence="6">
    <location>
        <begin position="148"/>
        <end position="169"/>
    </location>
</feature>
<sequence>MTLESGIALALATLVFALIPGPGISAVVAQSLARGFKAGASFTAGLACGDTIYLLTALFGMGWVASQIGPYFVILKWAGAAYLVYLGVRCWLATPPAGNTTACVEPVNAGRSYLAGLCVTAGNPKAIAFYCGFLPGFVDMQALTPKDIVLVVSIILPIIFSVPMGYAWLASRGRSAIRSTKLWKAMNRTAGTVMIGAGVAVASK</sequence>
<dbReference type="InterPro" id="IPR001123">
    <property type="entry name" value="LeuE-type"/>
</dbReference>
<gene>
    <name evidence="7" type="ORF">JCM14722_24790</name>
</gene>
<keyword evidence="4 6" id="KW-1133">Transmembrane helix</keyword>
<evidence type="ECO:0000256" key="1">
    <source>
        <dbReference type="ARBA" id="ARBA00004651"/>
    </source>
</evidence>
<evidence type="ECO:0000256" key="3">
    <source>
        <dbReference type="ARBA" id="ARBA00022692"/>
    </source>
</evidence>
<dbReference type="PANTHER" id="PTHR30086">
    <property type="entry name" value="ARGININE EXPORTER PROTEIN ARGO"/>
    <property type="match status" value="1"/>
</dbReference>
<evidence type="ECO:0000256" key="4">
    <source>
        <dbReference type="ARBA" id="ARBA00022989"/>
    </source>
</evidence>
<dbReference type="Proteomes" id="UP001061361">
    <property type="component" value="Chromosome"/>
</dbReference>
<keyword evidence="3 6" id="KW-0812">Transmembrane</keyword>
<dbReference type="Pfam" id="PF01810">
    <property type="entry name" value="LysE"/>
    <property type="match status" value="1"/>
</dbReference>
<organism evidence="7 8">
    <name type="scientific">Pseudodesulfovibrio portus</name>
    <dbReference type="NCBI Taxonomy" id="231439"/>
    <lineage>
        <taxon>Bacteria</taxon>
        <taxon>Pseudomonadati</taxon>
        <taxon>Thermodesulfobacteriota</taxon>
        <taxon>Desulfovibrionia</taxon>
        <taxon>Desulfovibrionales</taxon>
        <taxon>Desulfovibrionaceae</taxon>
    </lineage>
</organism>
<feature type="transmembrane region" description="Helical" evidence="6">
    <location>
        <begin position="68"/>
        <end position="88"/>
    </location>
</feature>
<dbReference type="PANTHER" id="PTHR30086:SF20">
    <property type="entry name" value="ARGININE EXPORTER PROTEIN ARGO-RELATED"/>
    <property type="match status" value="1"/>
</dbReference>
<reference evidence="7" key="1">
    <citation type="submission" date="2022-08" db="EMBL/GenBank/DDBJ databases">
        <title>Genome Sequence of the sulphate-reducing bacterium, Pseudodesulfovibrio portus JCM14722.</title>
        <authorList>
            <person name="Kondo R."/>
            <person name="Kataoka T."/>
        </authorList>
    </citation>
    <scope>NUCLEOTIDE SEQUENCE</scope>
    <source>
        <strain evidence="7">JCM 14722</strain>
    </source>
</reference>
<comment type="subcellular location">
    <subcellularLocation>
        <location evidence="1">Cell membrane</location>
        <topology evidence="1">Multi-pass membrane protein</topology>
    </subcellularLocation>
</comment>
<evidence type="ECO:0000256" key="6">
    <source>
        <dbReference type="SAM" id="Phobius"/>
    </source>
</evidence>
<name>A0ABM8AUF5_9BACT</name>
<dbReference type="EMBL" id="AP026708">
    <property type="protein sequence ID" value="BDQ34937.1"/>
    <property type="molecule type" value="Genomic_DNA"/>
</dbReference>
<feature type="transmembrane region" description="Helical" evidence="6">
    <location>
        <begin position="39"/>
        <end position="61"/>
    </location>
</feature>
<accession>A0ABM8AUF5</accession>
<proteinExistence type="predicted"/>
<keyword evidence="5 6" id="KW-0472">Membrane</keyword>